<dbReference type="EMBL" id="JANSHE010000467">
    <property type="protein sequence ID" value="KAJ3010481.1"/>
    <property type="molecule type" value="Genomic_DNA"/>
</dbReference>
<protein>
    <submittedName>
        <fullName evidence="1">Uncharacterized protein</fullName>
    </submittedName>
</protein>
<organism evidence="1 2">
    <name type="scientific">Trametes sanguinea</name>
    <dbReference type="NCBI Taxonomy" id="158606"/>
    <lineage>
        <taxon>Eukaryota</taxon>
        <taxon>Fungi</taxon>
        <taxon>Dikarya</taxon>
        <taxon>Basidiomycota</taxon>
        <taxon>Agaricomycotina</taxon>
        <taxon>Agaricomycetes</taxon>
        <taxon>Polyporales</taxon>
        <taxon>Polyporaceae</taxon>
        <taxon>Trametes</taxon>
    </lineage>
</organism>
<dbReference type="Proteomes" id="UP001144978">
    <property type="component" value="Unassembled WGS sequence"/>
</dbReference>
<proteinExistence type="predicted"/>
<reference evidence="1" key="1">
    <citation type="submission" date="2022-08" db="EMBL/GenBank/DDBJ databases">
        <title>Genome Sequence of Pycnoporus sanguineus.</title>
        <authorList>
            <person name="Buettner E."/>
        </authorList>
    </citation>
    <scope>NUCLEOTIDE SEQUENCE</scope>
    <source>
        <strain evidence="1">CG-C14</strain>
    </source>
</reference>
<evidence type="ECO:0000313" key="2">
    <source>
        <dbReference type="Proteomes" id="UP001144978"/>
    </source>
</evidence>
<keyword evidence="2" id="KW-1185">Reference proteome</keyword>
<gene>
    <name evidence="1" type="ORF">NUW54_g2466</name>
</gene>
<accession>A0ACC1Q6M3</accession>
<sequence length="153" mass="17505">MANVVWSEIGRALMDELGSVIFAAGKPDDFRKHHETTQAFMRALEFLAPSVESVEAMRKHIVFAAFEKRWQLPIYFQLRWKEIVARLEEALVTTKLERSANKAIAPFVTAQAAATFDAIRTCWSAEVFIPELSSRFWRFSLQVGYSKLPQIVP</sequence>
<evidence type="ECO:0000313" key="1">
    <source>
        <dbReference type="EMBL" id="KAJ3010481.1"/>
    </source>
</evidence>
<comment type="caution">
    <text evidence="1">The sequence shown here is derived from an EMBL/GenBank/DDBJ whole genome shotgun (WGS) entry which is preliminary data.</text>
</comment>
<name>A0ACC1Q6M3_9APHY</name>